<accession>A0ABV5KCG5</accession>
<dbReference type="Proteomes" id="UP001589750">
    <property type="component" value="Unassembled WGS sequence"/>
</dbReference>
<name>A0ABV5KCG5_9ACTN</name>
<gene>
    <name evidence="6" type="ORF">ACFFRI_12005</name>
</gene>
<feature type="region of interest" description="Disordered" evidence="3">
    <location>
        <begin position="1"/>
        <end position="25"/>
    </location>
</feature>
<dbReference type="Gene3D" id="3.90.700.10">
    <property type="entry name" value="Succinate dehydrogenase/fumarate reductase flavoprotein, catalytic domain"/>
    <property type="match status" value="1"/>
</dbReference>
<keyword evidence="1" id="KW-0285">Flavoprotein</keyword>
<comment type="caution">
    <text evidence="6">The sequence shown here is derived from an EMBL/GenBank/DDBJ whole genome shotgun (WGS) entry which is preliminary data.</text>
</comment>
<evidence type="ECO:0000256" key="2">
    <source>
        <dbReference type="ARBA" id="ARBA00023002"/>
    </source>
</evidence>
<dbReference type="PRINTS" id="PR00368">
    <property type="entry name" value="FADPNR"/>
</dbReference>
<reference evidence="6 7" key="1">
    <citation type="submission" date="2024-09" db="EMBL/GenBank/DDBJ databases">
        <authorList>
            <person name="Sun Q."/>
            <person name="Mori K."/>
        </authorList>
    </citation>
    <scope>NUCLEOTIDE SEQUENCE [LARGE SCALE GENOMIC DNA]</scope>
    <source>
        <strain evidence="6 7">JCM 9626</strain>
    </source>
</reference>
<keyword evidence="2" id="KW-0560">Oxidoreductase</keyword>
<dbReference type="InterPro" id="IPR027477">
    <property type="entry name" value="Succ_DH/fumarate_Rdtase_cat_sf"/>
</dbReference>
<dbReference type="EMBL" id="JBHMDG010000012">
    <property type="protein sequence ID" value="MFB9313768.1"/>
    <property type="molecule type" value="Genomic_DNA"/>
</dbReference>
<feature type="compositionally biased region" description="Polar residues" evidence="3">
    <location>
        <begin position="12"/>
        <end position="21"/>
    </location>
</feature>
<dbReference type="RefSeq" id="WP_140007643.1">
    <property type="nucleotide sequence ID" value="NZ_JBHMDG010000012.1"/>
</dbReference>
<dbReference type="Gene3D" id="3.50.50.60">
    <property type="entry name" value="FAD/NAD(P)-binding domain"/>
    <property type="match status" value="1"/>
</dbReference>
<sequence>MAGSTFHEGLTPLNSAPTQTSDDAHDYYTKGDKIVDAVAPTGPIADRWTTRRFENRLVNPANRRKLTVIIVGTGLAGGAAAATLGEAGYNVKSFCYQDSPRRAHSIAAQGGINAAKNYKEDGDSTFRLFYDTVKGGDYRARESNVYRLAEVSTNIIDQCVAQGVPFARDYGGLLDNRSFGGVQVSRTFYARGQTGQQLLIGAYQAMERQVAAGTVTQYTRHEMLELVVVDGKARGIIARDLVTGEIETHLADVVVLASGGYGNVFFLSTNAMGSNVTAAWRAHRKGAYMANPCYTQIHPTCIPVSGEHQSKLTLMSESLRNDGRIWVPKNRDDCDKDPRDIPEEDRDYYLERIYPSFGNLVPRDIASRQAKNVCDEGRGVGPLVGDFRRGVYLDFTDAIARYGKAGVEEKYDNLFDMYERITGENPYEVPMRIYPAVHYVMGGLWVDYHLQSNLPGLFVTGEANFSDHGANRLGASALMQGLADGYFVLPNTIRDFLADGPFPAIDESHPEVVAAQTSVKERVDRFLSIGGTRSADSFHRELGNIMWEYCGMERTEPGLRKAIDMIRELKQAFWSDLKVLGTGDTLNQSLERAGRVADFIELGELMCIDALNRRESCGGHFRGESQTEDGEALRHDEEFAYVAAWEWGGDSLEGGQPVLHKEDLIYTAIEMKQRSYK</sequence>
<dbReference type="SUPFAM" id="SSF51905">
    <property type="entry name" value="FAD/NAD(P)-binding domain"/>
    <property type="match status" value="1"/>
</dbReference>
<evidence type="ECO:0000259" key="5">
    <source>
        <dbReference type="Pfam" id="PF02910"/>
    </source>
</evidence>
<dbReference type="InterPro" id="IPR036188">
    <property type="entry name" value="FAD/NAD-bd_sf"/>
</dbReference>
<keyword evidence="7" id="KW-1185">Reference proteome</keyword>
<evidence type="ECO:0000313" key="6">
    <source>
        <dbReference type="EMBL" id="MFB9313768.1"/>
    </source>
</evidence>
<dbReference type="InterPro" id="IPR037099">
    <property type="entry name" value="Fum_R/Succ_DH_flav-like_C_sf"/>
</dbReference>
<evidence type="ECO:0000259" key="4">
    <source>
        <dbReference type="Pfam" id="PF00890"/>
    </source>
</evidence>
<dbReference type="Gene3D" id="1.20.58.100">
    <property type="entry name" value="Fumarate reductase/succinate dehydrogenase flavoprotein-like, C-terminal domain"/>
    <property type="match status" value="1"/>
</dbReference>
<organism evidence="6 7">
    <name type="scientific">Nocardioides plantarum</name>
    <dbReference type="NCBI Taxonomy" id="29299"/>
    <lineage>
        <taxon>Bacteria</taxon>
        <taxon>Bacillati</taxon>
        <taxon>Actinomycetota</taxon>
        <taxon>Actinomycetes</taxon>
        <taxon>Propionibacteriales</taxon>
        <taxon>Nocardioidaceae</taxon>
        <taxon>Nocardioides</taxon>
    </lineage>
</organism>
<proteinExistence type="predicted"/>
<feature type="domain" description="Fumarate reductase/succinate dehydrogenase flavoprotein-like C-terminal" evidence="5">
    <location>
        <begin position="539"/>
        <end position="676"/>
    </location>
</feature>
<dbReference type="NCBIfam" id="TIGR01811">
    <property type="entry name" value="sdhA_Bsu"/>
    <property type="match status" value="1"/>
</dbReference>
<dbReference type="PANTHER" id="PTHR11632">
    <property type="entry name" value="SUCCINATE DEHYDROGENASE 2 FLAVOPROTEIN SUBUNIT"/>
    <property type="match status" value="1"/>
</dbReference>
<dbReference type="NCBIfam" id="NF005749">
    <property type="entry name" value="PRK07573.1"/>
    <property type="match status" value="1"/>
</dbReference>
<dbReference type="SUPFAM" id="SSF46977">
    <property type="entry name" value="Succinate dehydrogenase/fumarate reductase flavoprotein C-terminal domain"/>
    <property type="match status" value="1"/>
</dbReference>
<dbReference type="Pfam" id="PF02910">
    <property type="entry name" value="Succ_DH_flav_C"/>
    <property type="match status" value="1"/>
</dbReference>
<feature type="domain" description="FAD-dependent oxidoreductase 2 FAD-binding" evidence="4">
    <location>
        <begin position="68"/>
        <end position="478"/>
    </location>
</feature>
<dbReference type="InterPro" id="IPR030664">
    <property type="entry name" value="SdhA/FrdA/AprA"/>
</dbReference>
<dbReference type="PANTHER" id="PTHR11632:SF53">
    <property type="entry name" value="SUCCINATE DEHYDROGENASE FLAVOPROTEIN SUBUNIT"/>
    <property type="match status" value="1"/>
</dbReference>
<dbReference type="InterPro" id="IPR015939">
    <property type="entry name" value="Fum_Rdtase/Succ_DH_flav-like_C"/>
</dbReference>
<evidence type="ECO:0000313" key="7">
    <source>
        <dbReference type="Proteomes" id="UP001589750"/>
    </source>
</evidence>
<protein>
    <submittedName>
        <fullName evidence="6">Fumarate reductase/succinate dehydrogenase flavoprotein subunit</fullName>
    </submittedName>
</protein>
<dbReference type="InterPro" id="IPR011280">
    <property type="entry name" value="Succ_DH/Fum_Rdt_flav_su"/>
</dbReference>
<dbReference type="InterPro" id="IPR003953">
    <property type="entry name" value="FAD-dep_OxRdtase_2_FAD-bd"/>
</dbReference>
<evidence type="ECO:0000256" key="1">
    <source>
        <dbReference type="ARBA" id="ARBA00022630"/>
    </source>
</evidence>
<dbReference type="Pfam" id="PF00890">
    <property type="entry name" value="FAD_binding_2"/>
    <property type="match status" value="1"/>
</dbReference>
<dbReference type="SUPFAM" id="SSF56425">
    <property type="entry name" value="Succinate dehydrogenase/fumarate reductase flavoprotein, catalytic domain"/>
    <property type="match status" value="1"/>
</dbReference>
<evidence type="ECO:0000256" key="3">
    <source>
        <dbReference type="SAM" id="MobiDB-lite"/>
    </source>
</evidence>